<feature type="domain" description="Shedu protein SduA C-terminal" evidence="1">
    <location>
        <begin position="145"/>
        <end position="313"/>
    </location>
</feature>
<dbReference type="RefSeq" id="WP_129323480.1">
    <property type="nucleotide sequence ID" value="NZ_QJSL01000002.1"/>
</dbReference>
<organism evidence="2 3">
    <name type="scientific">Enterobacter cloacae</name>
    <dbReference type="NCBI Taxonomy" id="550"/>
    <lineage>
        <taxon>Bacteria</taxon>
        <taxon>Pseudomonadati</taxon>
        <taxon>Pseudomonadota</taxon>
        <taxon>Gammaproteobacteria</taxon>
        <taxon>Enterobacterales</taxon>
        <taxon>Enterobacteriaceae</taxon>
        <taxon>Enterobacter</taxon>
        <taxon>Enterobacter cloacae complex</taxon>
    </lineage>
</organism>
<protein>
    <submittedName>
        <fullName evidence="2">DUF4263 domain-containing protein</fullName>
    </submittedName>
</protein>
<dbReference type="InterPro" id="IPR025359">
    <property type="entry name" value="SduA_C"/>
</dbReference>
<evidence type="ECO:0000313" key="2">
    <source>
        <dbReference type="EMBL" id="RXW30405.1"/>
    </source>
</evidence>
<reference evidence="2 3" key="1">
    <citation type="submission" date="2018-06" db="EMBL/GenBank/DDBJ databases">
        <title>Carbapenemase-producing Enterobacteriaceae present in wastewater treatment plant effluent and nearby surface waters in the US.</title>
        <authorList>
            <person name="Mathys D.A."/>
            <person name="Mollenkopf D.F."/>
            <person name="Feicht S.M."/>
            <person name="Adams R.J."/>
            <person name="Albers A.L."/>
            <person name="Grooters S.V."/>
            <person name="Stuever D.M."/>
            <person name="Daniels J.B."/>
            <person name="Wittum T.E."/>
        </authorList>
    </citation>
    <scope>NUCLEOTIDE SEQUENCE [LARGE SCALE GENOMIC DNA]</scope>
    <source>
        <strain evidence="2 3">GEO_4_Eff_A</strain>
    </source>
</reference>
<dbReference type="Proteomes" id="UP000290875">
    <property type="component" value="Unassembled WGS sequence"/>
</dbReference>
<proteinExistence type="predicted"/>
<comment type="caution">
    <text evidence="2">The sequence shown here is derived from an EMBL/GenBank/DDBJ whole genome shotgun (WGS) entry which is preliminary data.</text>
</comment>
<evidence type="ECO:0000313" key="3">
    <source>
        <dbReference type="Proteomes" id="UP000290875"/>
    </source>
</evidence>
<evidence type="ECO:0000259" key="1">
    <source>
        <dbReference type="Pfam" id="PF14082"/>
    </source>
</evidence>
<sequence>MSLNHSFLIGSDESSELMLNISGLDANAKEVDSLCANFFAHCAKTGTPKFTCKLTIQNLQNLYSHLSSYSMVCDSTSSKTGRFIEVRDNYNEIISILEHADNNSLVMALQHLVSSKLTNNDINTILGRKESLETYEKMLIEPDSYKEADWQRFFETNEWIFGYGLKYKFLKILQREAHISRTDLNGGNDVIADFLISDSRFTKIVELKTPTTKLFTKRQGRSDTWFLSSELTDAVSQILAQKANWEIESQSRNYTTDGELIHEDTFDTECILIIGSLSSIEGNEREKLIKRKTLELYRRNLKNIDILFYDELLERSRYIVRSAEVIEDKLLSAL</sequence>
<gene>
    <name evidence="2" type="ORF">DM877_01985</name>
</gene>
<dbReference type="AlphaFoldDB" id="A0A4Q2EF62"/>
<dbReference type="EMBL" id="QJSL01000002">
    <property type="protein sequence ID" value="RXW30405.1"/>
    <property type="molecule type" value="Genomic_DNA"/>
</dbReference>
<name>A0A4Q2EF62_ENTCL</name>
<dbReference type="Pfam" id="PF14082">
    <property type="entry name" value="SduA_C"/>
    <property type="match status" value="1"/>
</dbReference>
<accession>A0A4Q2EF62</accession>